<dbReference type="InterPro" id="IPR050103">
    <property type="entry name" value="Class-III_PLP-dep_AT"/>
</dbReference>
<dbReference type="PROSITE" id="PS00600">
    <property type="entry name" value="AA_TRANSFER_CLASS_3"/>
    <property type="match status" value="1"/>
</dbReference>
<dbReference type="InterPro" id="IPR015421">
    <property type="entry name" value="PyrdxlP-dep_Trfase_major"/>
</dbReference>
<dbReference type="PANTHER" id="PTHR11986:SF58">
    <property type="entry name" value="LEUCINE_METHIONINE RACEMASE"/>
    <property type="match status" value="1"/>
</dbReference>
<proteinExistence type="inferred from homology"/>
<dbReference type="InterPro" id="IPR049704">
    <property type="entry name" value="Aminotrans_3_PPA_site"/>
</dbReference>
<evidence type="ECO:0000256" key="5">
    <source>
        <dbReference type="ARBA" id="ARBA00022898"/>
    </source>
</evidence>
<evidence type="ECO:0000256" key="1">
    <source>
        <dbReference type="ARBA" id="ARBA00001933"/>
    </source>
</evidence>
<sequence>MADGQASNEFLSNELMVARRNDACPMGLPSKSGVYADRAEGAELWDVEGKRYIDFIAGIGVLNVGHRHPKVVQAIKDQVDKVIHTCFGVAQYEPYVALAERLNKLVSDGAGNGTAYKTMFMNTGSEATEHVCKFARRITGRPGLLAFEGAFHGRTLLATALTGKAVPYKVGFGPLPSDVYHAPYPDAYKGVSSDGALRCISHIFETSVRPEDMAAVIIEPVQGEGGFVPAPHDFLRGLKALCEKHGILFVADEVQTGFARTGRMFAIERSGVEPDFLVCAKSIAGGLPLSAVIGKAELFDQIQPGGMGSTYGGNPVACAAALAVLDVIEEEGLIERAEKIGAKVEARWRAIADGVGKGVFGDVRRVGAMCGVELVKDGDPDKPNTDAAAAIQTKAREMGLIFLTAGKKAQVIRTHVPLTIPDALLDEGLDIFEEATKAVLG</sequence>
<dbReference type="EMBL" id="JACHOB010000002">
    <property type="protein sequence ID" value="MBB4659025.1"/>
    <property type="molecule type" value="Genomic_DNA"/>
</dbReference>
<dbReference type="FunFam" id="3.40.640.10:FF:000013">
    <property type="entry name" value="4-aminobutyrate aminotransferase"/>
    <property type="match status" value="1"/>
</dbReference>
<dbReference type="InterPro" id="IPR004632">
    <property type="entry name" value="4NH2But_aminotransferase_bac"/>
</dbReference>
<dbReference type="Proteomes" id="UP000563524">
    <property type="component" value="Unassembled WGS sequence"/>
</dbReference>
<dbReference type="PANTHER" id="PTHR11986">
    <property type="entry name" value="AMINOTRANSFERASE CLASS III"/>
    <property type="match status" value="1"/>
</dbReference>
<gene>
    <name evidence="7" type="ORF">GGQ59_001539</name>
</gene>
<evidence type="ECO:0000256" key="4">
    <source>
        <dbReference type="ARBA" id="ARBA00022679"/>
    </source>
</evidence>
<dbReference type="Pfam" id="PF00202">
    <property type="entry name" value="Aminotran_3"/>
    <property type="match status" value="1"/>
</dbReference>
<dbReference type="InterPro" id="IPR015424">
    <property type="entry name" value="PyrdxlP-dep_Trfase"/>
</dbReference>
<dbReference type="AlphaFoldDB" id="A0A840I3W7"/>
<dbReference type="GO" id="GO:0030170">
    <property type="term" value="F:pyridoxal phosphate binding"/>
    <property type="evidence" value="ECO:0007669"/>
    <property type="project" value="InterPro"/>
</dbReference>
<evidence type="ECO:0000313" key="7">
    <source>
        <dbReference type="EMBL" id="MBB4659025.1"/>
    </source>
</evidence>
<dbReference type="RefSeq" id="WP_183817187.1">
    <property type="nucleotide sequence ID" value="NZ_JACHOB010000002.1"/>
</dbReference>
<organism evidence="7 8">
    <name type="scientific">Parvularcula dongshanensis</name>
    <dbReference type="NCBI Taxonomy" id="1173995"/>
    <lineage>
        <taxon>Bacteria</taxon>
        <taxon>Pseudomonadati</taxon>
        <taxon>Pseudomonadota</taxon>
        <taxon>Alphaproteobacteria</taxon>
        <taxon>Parvularculales</taxon>
        <taxon>Parvularculaceae</taxon>
        <taxon>Parvularcula</taxon>
    </lineage>
</organism>
<dbReference type="Gene3D" id="3.90.1150.10">
    <property type="entry name" value="Aspartate Aminotransferase, domain 1"/>
    <property type="match status" value="1"/>
</dbReference>
<name>A0A840I3W7_9PROT</name>
<dbReference type="Gene3D" id="3.40.640.10">
    <property type="entry name" value="Type I PLP-dependent aspartate aminotransferase-like (Major domain)"/>
    <property type="match status" value="1"/>
</dbReference>
<keyword evidence="4 7" id="KW-0808">Transferase</keyword>
<dbReference type="GO" id="GO:0034386">
    <property type="term" value="F:4-aminobutyrate:2-oxoglutarate transaminase activity"/>
    <property type="evidence" value="ECO:0007669"/>
    <property type="project" value="InterPro"/>
</dbReference>
<reference evidence="7 8" key="1">
    <citation type="submission" date="2020-08" db="EMBL/GenBank/DDBJ databases">
        <title>Genomic Encyclopedia of Type Strains, Phase IV (KMG-IV): sequencing the most valuable type-strain genomes for metagenomic binning, comparative biology and taxonomic classification.</title>
        <authorList>
            <person name="Goeker M."/>
        </authorList>
    </citation>
    <scope>NUCLEOTIDE SEQUENCE [LARGE SCALE GENOMIC DNA]</scope>
    <source>
        <strain evidence="7 8">DSM 102850</strain>
    </source>
</reference>
<evidence type="ECO:0000256" key="2">
    <source>
        <dbReference type="ARBA" id="ARBA00008954"/>
    </source>
</evidence>
<evidence type="ECO:0000313" key="8">
    <source>
        <dbReference type="Proteomes" id="UP000563524"/>
    </source>
</evidence>
<keyword evidence="3 7" id="KW-0032">Aminotransferase</keyword>
<dbReference type="NCBIfam" id="TIGR00700">
    <property type="entry name" value="GABAtrnsam"/>
    <property type="match status" value="1"/>
</dbReference>
<dbReference type="GO" id="GO:0009448">
    <property type="term" value="P:gamma-aminobutyric acid metabolic process"/>
    <property type="evidence" value="ECO:0007669"/>
    <property type="project" value="InterPro"/>
</dbReference>
<dbReference type="InterPro" id="IPR005814">
    <property type="entry name" value="Aminotrans_3"/>
</dbReference>
<comment type="cofactor">
    <cofactor evidence="1">
        <name>pyridoxal 5'-phosphate</name>
        <dbReference type="ChEBI" id="CHEBI:597326"/>
    </cofactor>
</comment>
<evidence type="ECO:0000256" key="3">
    <source>
        <dbReference type="ARBA" id="ARBA00022576"/>
    </source>
</evidence>
<dbReference type="GO" id="GO:0042802">
    <property type="term" value="F:identical protein binding"/>
    <property type="evidence" value="ECO:0007669"/>
    <property type="project" value="TreeGrafter"/>
</dbReference>
<accession>A0A840I3W7</accession>
<dbReference type="CDD" id="cd00610">
    <property type="entry name" value="OAT_like"/>
    <property type="match status" value="1"/>
</dbReference>
<evidence type="ECO:0000256" key="6">
    <source>
        <dbReference type="RuleBase" id="RU003560"/>
    </source>
</evidence>
<dbReference type="PIRSF" id="PIRSF000521">
    <property type="entry name" value="Transaminase_4ab_Lys_Orn"/>
    <property type="match status" value="1"/>
</dbReference>
<dbReference type="InterPro" id="IPR015422">
    <property type="entry name" value="PyrdxlP-dep_Trfase_small"/>
</dbReference>
<keyword evidence="5 6" id="KW-0663">Pyridoxal phosphate</keyword>
<comment type="similarity">
    <text evidence="2 6">Belongs to the class-III pyridoxal-phosphate-dependent aminotransferase family.</text>
</comment>
<keyword evidence="8" id="KW-1185">Reference proteome</keyword>
<dbReference type="SUPFAM" id="SSF53383">
    <property type="entry name" value="PLP-dependent transferases"/>
    <property type="match status" value="1"/>
</dbReference>
<comment type="caution">
    <text evidence="7">The sequence shown here is derived from an EMBL/GenBank/DDBJ whole genome shotgun (WGS) entry which is preliminary data.</text>
</comment>
<protein>
    <submittedName>
        <fullName evidence="7">4-aminobutyrate aminotransferase</fullName>
    </submittedName>
</protein>